<feature type="compositionally biased region" description="Basic and acidic residues" evidence="1">
    <location>
        <begin position="18"/>
        <end position="32"/>
    </location>
</feature>
<sequence length="403" mass="41887">MPPVTLARILSTPPAPPRVRDQQATRVRHPDAADADDPWMGRASRLGPEYGGGLASHVPMVLAALRALGADAARQQAVVRRAEARFAADPQAGPAEDLAGAESRADAAQAGGPPPAAPPGARATAGAMPAFGDLSAWPALVRHVRTRLADEGRAALLRQWLPALMPGVAAAAFHGLIRTGHAVEGRHDGELARALAYWAARWLPLPVPPVAAPVGQTLPVRAWLAAVAAAEPARRPDGRLIVDRVAALLAQGPQGPHAALAGRLRVGPRTLAALTAQAARDHLAGGNFTVLHLLTAGRAMRVLLPWFDAADRPAAVAHFASAWAAARLSCGQRASAAAARLRRRPGDARPVPPLDELARRACASDDDHVVKGVHACLDEARAVGLDSVSGRRFLRTAAGMLAA</sequence>
<evidence type="ECO:0000313" key="3">
    <source>
        <dbReference type="Proteomes" id="UP000037660"/>
    </source>
</evidence>
<dbReference type="OrthoDB" id="6457937at2"/>
<dbReference type="STRING" id="1547922.ISF6_3276"/>
<evidence type="ECO:0000313" key="2">
    <source>
        <dbReference type="EMBL" id="GAP37421.1"/>
    </source>
</evidence>
<evidence type="ECO:0000256" key="1">
    <source>
        <dbReference type="SAM" id="MobiDB-lite"/>
    </source>
</evidence>
<comment type="caution">
    <text evidence="2">The sequence shown here is derived from an EMBL/GenBank/DDBJ whole genome shotgun (WGS) entry which is preliminary data.</text>
</comment>
<name>A0A0K8P497_PISS1</name>
<gene>
    <name evidence="2" type="ORF">ISF6_3276</name>
</gene>
<dbReference type="EMBL" id="BBYR01000046">
    <property type="protein sequence ID" value="GAP37421.1"/>
    <property type="molecule type" value="Genomic_DNA"/>
</dbReference>
<evidence type="ECO:0008006" key="4">
    <source>
        <dbReference type="Google" id="ProtNLM"/>
    </source>
</evidence>
<keyword evidence="3" id="KW-1185">Reference proteome</keyword>
<protein>
    <recommendedName>
        <fullName evidence="4">DUF4243 domain-containing protein</fullName>
    </recommendedName>
</protein>
<organism evidence="2 3">
    <name type="scientific">Piscinibacter sakaiensis</name>
    <name type="common">Ideonella sakaiensis</name>
    <dbReference type="NCBI Taxonomy" id="1547922"/>
    <lineage>
        <taxon>Bacteria</taxon>
        <taxon>Pseudomonadati</taxon>
        <taxon>Pseudomonadota</taxon>
        <taxon>Betaproteobacteria</taxon>
        <taxon>Burkholderiales</taxon>
        <taxon>Sphaerotilaceae</taxon>
        <taxon>Piscinibacter</taxon>
    </lineage>
</organism>
<feature type="region of interest" description="Disordered" evidence="1">
    <location>
        <begin position="86"/>
        <end position="125"/>
    </location>
</feature>
<feature type="region of interest" description="Disordered" evidence="1">
    <location>
        <begin position="1"/>
        <end position="44"/>
    </location>
</feature>
<dbReference type="AlphaFoldDB" id="A0A0K8P497"/>
<reference evidence="3" key="1">
    <citation type="submission" date="2015-07" db="EMBL/GenBank/DDBJ databases">
        <title>Discovery of a poly(ethylene terephthalate assimilation.</title>
        <authorList>
            <person name="Yoshida S."/>
            <person name="Hiraga K."/>
            <person name="Takehana T."/>
            <person name="Taniguchi I."/>
            <person name="Yamaji H."/>
            <person name="Maeda Y."/>
            <person name="Toyohara K."/>
            <person name="Miyamoto K."/>
            <person name="Kimura Y."/>
            <person name="Oda K."/>
        </authorList>
    </citation>
    <scope>NUCLEOTIDE SEQUENCE [LARGE SCALE GENOMIC DNA]</scope>
    <source>
        <strain evidence="3">NBRC 110686 / TISTR 2288 / 201-F6</strain>
    </source>
</reference>
<proteinExistence type="predicted"/>
<dbReference type="Proteomes" id="UP000037660">
    <property type="component" value="Unassembled WGS sequence"/>
</dbReference>
<dbReference type="RefSeq" id="WP_082368454.1">
    <property type="nucleotide sequence ID" value="NZ_BBYR01000046.1"/>
</dbReference>
<accession>A0A0K8P497</accession>
<reference evidence="2 3" key="2">
    <citation type="journal article" date="2016" name="Science">
        <title>A bacterium that degrades and assimilates poly(ethylene terephthalate).</title>
        <authorList>
            <person name="Yoshida S."/>
            <person name="Hiraga K."/>
            <person name="Takehana T."/>
            <person name="Taniguchi I."/>
            <person name="Yamaji H."/>
            <person name="Maeda Y."/>
            <person name="Toyohara K."/>
            <person name="Miyamoto K."/>
            <person name="Kimura Y."/>
            <person name="Oda K."/>
        </authorList>
    </citation>
    <scope>NUCLEOTIDE SEQUENCE [LARGE SCALE GENOMIC DNA]</scope>
    <source>
        <strain evidence="3">NBRC 110686 / TISTR 2288 / 201-F6</strain>
    </source>
</reference>